<sequence length="71" mass="7842">MEEISLREGDDYIKLGQLLKKANMMSSGVDAKMVILDGLVSVNGEVELRRGKKIYPGDVVTFEGESVKVVR</sequence>
<comment type="caution">
    <text evidence="2">The sequence shown here is derived from an EMBL/GenBank/DDBJ whole genome shotgun (WGS) entry which is preliminary data.</text>
</comment>
<dbReference type="Gene3D" id="3.10.290.10">
    <property type="entry name" value="RNA-binding S4 domain"/>
    <property type="match status" value="1"/>
</dbReference>
<protein>
    <submittedName>
        <fullName evidence="2">RNA-binding S4 domain-containing protein</fullName>
    </submittedName>
</protein>
<keyword evidence="1" id="KW-0694">RNA-binding</keyword>
<dbReference type="InterPro" id="IPR036986">
    <property type="entry name" value="S4_RNA-bd_sf"/>
</dbReference>
<dbReference type="CDD" id="cd00165">
    <property type="entry name" value="S4"/>
    <property type="match status" value="1"/>
</dbReference>
<dbReference type="RefSeq" id="WP_118280660.1">
    <property type="nucleotide sequence ID" value="NZ_JACOPG010000002.1"/>
</dbReference>
<name>A0ABR7GGY1_9FIRM</name>
<dbReference type="Proteomes" id="UP000643810">
    <property type="component" value="Unassembled WGS sequence"/>
</dbReference>
<evidence type="ECO:0000313" key="2">
    <source>
        <dbReference type="EMBL" id="MBC5686403.1"/>
    </source>
</evidence>
<dbReference type="Pfam" id="PF13275">
    <property type="entry name" value="S4_2"/>
    <property type="match status" value="1"/>
</dbReference>
<dbReference type="SUPFAM" id="SSF55174">
    <property type="entry name" value="Alpha-L RNA-binding motif"/>
    <property type="match status" value="1"/>
</dbReference>
<accession>A0ABR7GGY1</accession>
<dbReference type="PROSITE" id="PS50889">
    <property type="entry name" value="S4"/>
    <property type="match status" value="1"/>
</dbReference>
<keyword evidence="3" id="KW-1185">Reference proteome</keyword>
<reference evidence="2 3" key="1">
    <citation type="submission" date="2020-08" db="EMBL/GenBank/DDBJ databases">
        <title>Genome public.</title>
        <authorList>
            <person name="Liu C."/>
            <person name="Sun Q."/>
        </authorList>
    </citation>
    <scope>NUCLEOTIDE SEQUENCE [LARGE SCALE GENOMIC DNA]</scope>
    <source>
        <strain evidence="2 3">NSJ-9</strain>
    </source>
</reference>
<dbReference type="EMBL" id="JACOPG010000002">
    <property type="protein sequence ID" value="MBC5686403.1"/>
    <property type="molecule type" value="Genomic_DNA"/>
</dbReference>
<gene>
    <name evidence="2" type="ORF">H8R94_07260</name>
</gene>
<evidence type="ECO:0000313" key="3">
    <source>
        <dbReference type="Proteomes" id="UP000643810"/>
    </source>
</evidence>
<evidence type="ECO:0000256" key="1">
    <source>
        <dbReference type="PROSITE-ProRule" id="PRU00182"/>
    </source>
</evidence>
<proteinExistence type="predicted"/>
<organism evidence="2 3">
    <name type="scientific">Roseburia lenta</name>
    <dbReference type="NCBI Taxonomy" id="2763061"/>
    <lineage>
        <taxon>Bacteria</taxon>
        <taxon>Bacillati</taxon>
        <taxon>Bacillota</taxon>
        <taxon>Clostridia</taxon>
        <taxon>Lachnospirales</taxon>
        <taxon>Lachnospiraceae</taxon>
        <taxon>Roseburia</taxon>
    </lineage>
</organism>